<sequence length="141" mass="15929">MATNDTLPVTAPTAKSPWSNEAVFALVTLFIMIITSSIGFICKYRRGVMLNTSFMVRSSALDLDKIGLPSHRDSVYTHGWVDMADARRYQQETYIASSYATRSSTDAEYTTPMLNIDPMYDARTHEAVRVLKGHMHCSRKR</sequence>
<name>A0A9P4LGA7_9PLEO</name>
<dbReference type="AlphaFoldDB" id="A0A9P4LGA7"/>
<reference evidence="2" key="1">
    <citation type="journal article" date="2020" name="Stud. Mycol.">
        <title>101 Dothideomycetes genomes: a test case for predicting lifestyles and emergence of pathogens.</title>
        <authorList>
            <person name="Haridas S."/>
            <person name="Albert R."/>
            <person name="Binder M."/>
            <person name="Bloem J."/>
            <person name="Labutti K."/>
            <person name="Salamov A."/>
            <person name="Andreopoulos B."/>
            <person name="Baker S."/>
            <person name="Barry K."/>
            <person name="Bills G."/>
            <person name="Bluhm B."/>
            <person name="Cannon C."/>
            <person name="Castanera R."/>
            <person name="Culley D."/>
            <person name="Daum C."/>
            <person name="Ezra D."/>
            <person name="Gonzalez J."/>
            <person name="Henrissat B."/>
            <person name="Kuo A."/>
            <person name="Liang C."/>
            <person name="Lipzen A."/>
            <person name="Lutzoni F."/>
            <person name="Magnuson J."/>
            <person name="Mondo S."/>
            <person name="Nolan M."/>
            <person name="Ohm R."/>
            <person name="Pangilinan J."/>
            <person name="Park H.-J."/>
            <person name="Ramirez L."/>
            <person name="Alfaro M."/>
            <person name="Sun H."/>
            <person name="Tritt A."/>
            <person name="Yoshinaga Y."/>
            <person name="Zwiers L.-H."/>
            <person name="Turgeon B."/>
            <person name="Goodwin S."/>
            <person name="Spatafora J."/>
            <person name="Crous P."/>
            <person name="Grigoriev I."/>
        </authorList>
    </citation>
    <scope>NUCLEOTIDE SEQUENCE</scope>
    <source>
        <strain evidence="2">CBS 110217</strain>
    </source>
</reference>
<proteinExistence type="predicted"/>
<dbReference type="OrthoDB" id="3794897at2759"/>
<feature type="transmembrane region" description="Helical" evidence="1">
    <location>
        <begin position="22"/>
        <end position="42"/>
    </location>
</feature>
<keyword evidence="1" id="KW-0472">Membrane</keyword>
<dbReference type="EMBL" id="ML978266">
    <property type="protein sequence ID" value="KAF2025411.1"/>
    <property type="molecule type" value="Genomic_DNA"/>
</dbReference>
<comment type="caution">
    <text evidence="2">The sequence shown here is derived from an EMBL/GenBank/DDBJ whole genome shotgun (WGS) entry which is preliminary data.</text>
</comment>
<evidence type="ECO:0000256" key="1">
    <source>
        <dbReference type="SAM" id="Phobius"/>
    </source>
</evidence>
<protein>
    <submittedName>
        <fullName evidence="2">Uncharacterized protein</fullName>
    </submittedName>
</protein>
<accession>A0A9P4LGA7</accession>
<organism evidence="2 3">
    <name type="scientific">Setomelanomma holmii</name>
    <dbReference type="NCBI Taxonomy" id="210430"/>
    <lineage>
        <taxon>Eukaryota</taxon>
        <taxon>Fungi</taxon>
        <taxon>Dikarya</taxon>
        <taxon>Ascomycota</taxon>
        <taxon>Pezizomycotina</taxon>
        <taxon>Dothideomycetes</taxon>
        <taxon>Pleosporomycetidae</taxon>
        <taxon>Pleosporales</taxon>
        <taxon>Pleosporineae</taxon>
        <taxon>Phaeosphaeriaceae</taxon>
        <taxon>Setomelanomma</taxon>
    </lineage>
</organism>
<evidence type="ECO:0000313" key="3">
    <source>
        <dbReference type="Proteomes" id="UP000799777"/>
    </source>
</evidence>
<keyword evidence="1" id="KW-0812">Transmembrane</keyword>
<keyword evidence="1" id="KW-1133">Transmembrane helix</keyword>
<dbReference type="Proteomes" id="UP000799777">
    <property type="component" value="Unassembled WGS sequence"/>
</dbReference>
<gene>
    <name evidence="2" type="ORF">EK21DRAFT_93242</name>
</gene>
<keyword evidence="3" id="KW-1185">Reference proteome</keyword>
<evidence type="ECO:0000313" key="2">
    <source>
        <dbReference type="EMBL" id="KAF2025411.1"/>
    </source>
</evidence>